<reference evidence="1 2" key="1">
    <citation type="journal article" date="2018" name="Front. Plant Sci.">
        <title>Red Clover (Trifolium pratense) and Zigzag Clover (T. medium) - A Picture of Genomic Similarities and Differences.</title>
        <authorList>
            <person name="Dluhosova J."/>
            <person name="Istvanek J."/>
            <person name="Nedelnik J."/>
            <person name="Repkova J."/>
        </authorList>
    </citation>
    <scope>NUCLEOTIDE SEQUENCE [LARGE SCALE GENOMIC DNA]</scope>
    <source>
        <strain evidence="2">cv. 10/8</strain>
        <tissue evidence="1">Leaf</tissue>
    </source>
</reference>
<keyword evidence="2" id="KW-1185">Reference proteome</keyword>
<organism evidence="1 2">
    <name type="scientific">Trifolium medium</name>
    <dbReference type="NCBI Taxonomy" id="97028"/>
    <lineage>
        <taxon>Eukaryota</taxon>
        <taxon>Viridiplantae</taxon>
        <taxon>Streptophyta</taxon>
        <taxon>Embryophyta</taxon>
        <taxon>Tracheophyta</taxon>
        <taxon>Spermatophyta</taxon>
        <taxon>Magnoliopsida</taxon>
        <taxon>eudicotyledons</taxon>
        <taxon>Gunneridae</taxon>
        <taxon>Pentapetalae</taxon>
        <taxon>rosids</taxon>
        <taxon>fabids</taxon>
        <taxon>Fabales</taxon>
        <taxon>Fabaceae</taxon>
        <taxon>Papilionoideae</taxon>
        <taxon>50 kb inversion clade</taxon>
        <taxon>NPAAA clade</taxon>
        <taxon>Hologalegina</taxon>
        <taxon>IRL clade</taxon>
        <taxon>Trifolieae</taxon>
        <taxon>Trifolium</taxon>
    </lineage>
</organism>
<dbReference type="Proteomes" id="UP000265520">
    <property type="component" value="Unassembled WGS sequence"/>
</dbReference>
<evidence type="ECO:0000313" key="1">
    <source>
        <dbReference type="EMBL" id="MCI56914.1"/>
    </source>
</evidence>
<proteinExistence type="predicted"/>
<dbReference type="EMBL" id="LXQA010520449">
    <property type="protein sequence ID" value="MCI56914.1"/>
    <property type="molecule type" value="Genomic_DNA"/>
</dbReference>
<feature type="non-terminal residue" evidence="1">
    <location>
        <position position="85"/>
    </location>
</feature>
<sequence>RPRLKLDVPRFNGGDAHGWILKISQFFTYHQTPEEDRITIASFYLDGPALAWYQWMYQNSQIVSWNQFLASLETCFAPTAYDDPR</sequence>
<accession>A0A392T8T2</accession>
<name>A0A392T8T2_9FABA</name>
<evidence type="ECO:0000313" key="2">
    <source>
        <dbReference type="Proteomes" id="UP000265520"/>
    </source>
</evidence>
<comment type="caution">
    <text evidence="1">The sequence shown here is derived from an EMBL/GenBank/DDBJ whole genome shotgun (WGS) entry which is preliminary data.</text>
</comment>
<feature type="non-terminal residue" evidence="1">
    <location>
        <position position="1"/>
    </location>
</feature>
<dbReference type="AlphaFoldDB" id="A0A392T8T2"/>
<protein>
    <submittedName>
        <fullName evidence="1">Retrotransposon-derived protein PEG10-like</fullName>
    </submittedName>
</protein>